<evidence type="ECO:0000259" key="14">
    <source>
        <dbReference type="PROSITE" id="PS51830"/>
    </source>
</evidence>
<dbReference type="PROSITE" id="PS50824">
    <property type="entry name" value="DAPIN"/>
    <property type="match status" value="1"/>
</dbReference>
<protein>
    <submittedName>
        <fullName evidence="15">Uncharacterized protein LOC128382115</fullName>
    </submittedName>
</protein>
<dbReference type="InterPro" id="IPR025307">
    <property type="entry name" value="FIIND_dom"/>
</dbReference>
<keyword evidence="16" id="KW-1185">Reference proteome</keyword>
<evidence type="ECO:0000256" key="6">
    <source>
        <dbReference type="ARBA" id="ARBA00022614"/>
    </source>
</evidence>
<name>A0AAV1QEV9_SCOSC</name>
<dbReference type="PANTHER" id="PTHR24106">
    <property type="entry name" value="NACHT, LRR AND CARD DOMAINS-CONTAINING"/>
    <property type="match status" value="1"/>
</dbReference>
<dbReference type="Pfam" id="PF02758">
    <property type="entry name" value="PYRIN"/>
    <property type="match status" value="1"/>
</dbReference>
<dbReference type="SMART" id="SM01289">
    <property type="entry name" value="PYRIN"/>
    <property type="match status" value="1"/>
</dbReference>
<keyword evidence="5" id="KW-1210">Necrosis</keyword>
<feature type="domain" description="CARD" evidence="12">
    <location>
        <begin position="716"/>
        <end position="799"/>
    </location>
</feature>
<keyword evidence="6" id="KW-0433">Leucine-rich repeat</keyword>
<dbReference type="Pfam" id="PF13516">
    <property type="entry name" value="LRR_6"/>
    <property type="match status" value="4"/>
</dbReference>
<keyword evidence="4" id="KW-0963">Cytoplasm</keyword>
<dbReference type="AlphaFoldDB" id="A0AAV1QEV9"/>
<dbReference type="InterPro" id="IPR001611">
    <property type="entry name" value="Leu-rich_rpt"/>
</dbReference>
<dbReference type="InterPro" id="IPR004020">
    <property type="entry name" value="DAPIN"/>
</dbReference>
<gene>
    <name evidence="15" type="ORF">FSCOSCO3_A006376</name>
</gene>
<evidence type="ECO:0000256" key="10">
    <source>
        <dbReference type="ARBA" id="ARBA00038296"/>
    </source>
</evidence>
<dbReference type="InterPro" id="IPR001315">
    <property type="entry name" value="CARD"/>
</dbReference>
<dbReference type="GO" id="GO:0061702">
    <property type="term" value="C:canonical inflammasome complex"/>
    <property type="evidence" value="ECO:0007669"/>
    <property type="project" value="UniProtKB-SubCell"/>
</dbReference>
<sequence>METLRLKGCSLSESSCDSLVSALKSNPSHLRELDLTGNKLQDSRVKLLCNFLKSPHCKLETLRLRWCSLSESSCASLVSALKSNPSHLRELDLSYNKLQDSGLEQLCVFLKSPHYKLKTLRLSSCRLSESSCDSLASALESNPSHLKELDLSYNKLLDSGLERMYVFLESPDCKLETLLLRWCSLSESSCDSLASALESNPSHLRELDLSYNKLQDSGVELLCDYLKSPDYRLETLRFSSSQGSLVTLTGNQKMSDCAEEEDESDSPVSTHHPPDFSDEAGPSDLKMEERWDSATPDRHEGYASTSNTNLDVSEDSRDNHLDPETSQQQDFKPEVDESANISYRFRCSGPGVFRCTFTGLVFVMAQEAELQYRTVQWDESCLQPAGKMAAGPLFNIQSSPDGAVRQLLLPHCETMDAPLPKGLLSVIHITDDGINILELLKITGTHVVVNVPHLSTCGLVWDLVKSFMNITRPIRGQVLLFLRHQDTQDRILIFLLQDNIPWREIVFQHGEAEYKMSSKCRLSSGQSYSVQCEQASKVQPEHGPFHMKYASHFYPTFEVFLPTNKEKMTLMVQDQEKKEVWKRVVRLTDPRKKNLKRNLPAGDFVPAKRATMMKEDLLIILLDLRENEFMKFKWFLKHEKVDDIKPITERQLERAKRHDVVDLMVLKYELGAVKVMKSVLKKINRNDLLMSLSNISSAAAGPGPAETPNVPADEKLRSVREQFISRVSESNLNKLLDKLLERRVINDGELESLRIQSIRADKARALIDMVRKKGSAASSALITALCEVDPVLSRQLNLQ</sequence>
<dbReference type="Gene3D" id="1.10.533.10">
    <property type="entry name" value="Death Domain, Fas"/>
    <property type="match status" value="2"/>
</dbReference>
<dbReference type="Pfam" id="PF13553">
    <property type="entry name" value="FIIND"/>
    <property type="match status" value="1"/>
</dbReference>
<evidence type="ECO:0000256" key="5">
    <source>
        <dbReference type="ARBA" id="ARBA00022590"/>
    </source>
</evidence>
<comment type="caution">
    <text evidence="15">The sequence shown here is derived from an EMBL/GenBank/DDBJ whole genome shotgun (WGS) entry which is preliminary data.</text>
</comment>
<dbReference type="PROSITE" id="PS50209">
    <property type="entry name" value="CARD"/>
    <property type="match status" value="1"/>
</dbReference>
<evidence type="ECO:0000256" key="2">
    <source>
        <dbReference type="ARBA" id="ARBA00004187"/>
    </source>
</evidence>
<keyword evidence="9" id="KW-1271">Inflammasome</keyword>
<feature type="region of interest" description="Disordered" evidence="11">
    <location>
        <begin position="251"/>
        <end position="334"/>
    </location>
</feature>
<evidence type="ECO:0000256" key="7">
    <source>
        <dbReference type="ARBA" id="ARBA00022670"/>
    </source>
</evidence>
<evidence type="ECO:0000256" key="1">
    <source>
        <dbReference type="ARBA" id="ARBA00004110"/>
    </source>
</evidence>
<keyword evidence="7" id="KW-0378">Hydrolase</keyword>
<evidence type="ECO:0000259" key="12">
    <source>
        <dbReference type="PROSITE" id="PS50209"/>
    </source>
</evidence>
<dbReference type="GO" id="GO:0016323">
    <property type="term" value="C:basolateral plasma membrane"/>
    <property type="evidence" value="ECO:0007669"/>
    <property type="project" value="UniProtKB-SubCell"/>
</dbReference>
<dbReference type="Pfam" id="PF00619">
    <property type="entry name" value="CARD"/>
    <property type="match status" value="1"/>
</dbReference>
<dbReference type="InterPro" id="IPR032675">
    <property type="entry name" value="LRR_dom_sf"/>
</dbReference>
<evidence type="ECO:0000256" key="3">
    <source>
        <dbReference type="ARBA" id="ARBA00004193"/>
    </source>
</evidence>
<keyword evidence="7" id="KW-0645">Protease</keyword>
<dbReference type="SMART" id="SM00368">
    <property type="entry name" value="LRR_RI"/>
    <property type="match status" value="8"/>
</dbReference>
<dbReference type="InterPro" id="IPR011029">
    <property type="entry name" value="DEATH-like_dom_sf"/>
</dbReference>
<dbReference type="InterPro" id="IPR051261">
    <property type="entry name" value="NLR"/>
</dbReference>
<dbReference type="GO" id="GO:0006508">
    <property type="term" value="P:proteolysis"/>
    <property type="evidence" value="ECO:0007669"/>
    <property type="project" value="UniProtKB-KW"/>
</dbReference>
<evidence type="ECO:0000256" key="11">
    <source>
        <dbReference type="SAM" id="MobiDB-lite"/>
    </source>
</evidence>
<dbReference type="Pfam" id="PF00560">
    <property type="entry name" value="LRR_1"/>
    <property type="match status" value="1"/>
</dbReference>
<dbReference type="PROSITE" id="PS51450">
    <property type="entry name" value="LRR"/>
    <property type="match status" value="2"/>
</dbReference>
<dbReference type="GO" id="GO:0012501">
    <property type="term" value="P:programmed cell death"/>
    <property type="evidence" value="ECO:0007669"/>
    <property type="project" value="UniProtKB-KW"/>
</dbReference>
<dbReference type="GO" id="GO:0042981">
    <property type="term" value="P:regulation of apoptotic process"/>
    <property type="evidence" value="ECO:0007669"/>
    <property type="project" value="InterPro"/>
</dbReference>
<keyword evidence="8" id="KW-0677">Repeat</keyword>
<dbReference type="SMART" id="SM00114">
    <property type="entry name" value="CARD"/>
    <property type="match status" value="1"/>
</dbReference>
<evidence type="ECO:0000313" key="16">
    <source>
        <dbReference type="Proteomes" id="UP001314229"/>
    </source>
</evidence>
<evidence type="ECO:0000256" key="4">
    <source>
        <dbReference type="ARBA" id="ARBA00022490"/>
    </source>
</evidence>
<evidence type="ECO:0000256" key="9">
    <source>
        <dbReference type="ARBA" id="ARBA00023233"/>
    </source>
</evidence>
<dbReference type="SUPFAM" id="SSF52047">
    <property type="entry name" value="RNI-like"/>
    <property type="match status" value="1"/>
</dbReference>
<comment type="similarity">
    <text evidence="10">Belongs to the NOD1-NOD2 family.</text>
</comment>
<dbReference type="FunFam" id="3.80.10.10:FF:000947">
    <property type="entry name" value="Si:dkey-286j17.4"/>
    <property type="match status" value="1"/>
</dbReference>
<comment type="subcellular location">
    <subcellularLocation>
        <location evidence="2">Basolateral cell membrane</location>
    </subcellularLocation>
    <subcellularLocation>
        <location evidence="3">Cell membrane</location>
        <topology evidence="3">Lipid-anchor</topology>
    </subcellularLocation>
    <subcellularLocation>
        <location evidence="1">Inflammasome</location>
    </subcellularLocation>
</comment>
<dbReference type="Pfam" id="PF23679">
    <property type="entry name" value="UPA-FIIND"/>
    <property type="match status" value="1"/>
</dbReference>
<feature type="domain" description="Pyrin" evidence="13">
    <location>
        <begin position="609"/>
        <end position="668"/>
    </location>
</feature>
<evidence type="ECO:0000313" key="15">
    <source>
        <dbReference type="EMBL" id="CAK6981989.1"/>
    </source>
</evidence>
<dbReference type="GO" id="GO:0008233">
    <property type="term" value="F:peptidase activity"/>
    <property type="evidence" value="ECO:0007669"/>
    <property type="project" value="UniProtKB-KW"/>
</dbReference>
<reference evidence="15 16" key="1">
    <citation type="submission" date="2024-01" db="EMBL/GenBank/DDBJ databases">
        <authorList>
            <person name="Alioto T."/>
            <person name="Alioto T."/>
            <person name="Gomez Garrido J."/>
        </authorList>
    </citation>
    <scope>NUCLEOTIDE SEQUENCE [LARGE SCALE GENOMIC DNA]</scope>
</reference>
<organism evidence="15 16">
    <name type="scientific">Scomber scombrus</name>
    <name type="common">Atlantic mackerel</name>
    <name type="synonym">Scomber vernalis</name>
    <dbReference type="NCBI Taxonomy" id="13677"/>
    <lineage>
        <taxon>Eukaryota</taxon>
        <taxon>Metazoa</taxon>
        <taxon>Chordata</taxon>
        <taxon>Craniata</taxon>
        <taxon>Vertebrata</taxon>
        <taxon>Euteleostomi</taxon>
        <taxon>Actinopterygii</taxon>
        <taxon>Neopterygii</taxon>
        <taxon>Teleostei</taxon>
        <taxon>Neoteleostei</taxon>
        <taxon>Acanthomorphata</taxon>
        <taxon>Pelagiaria</taxon>
        <taxon>Scombriformes</taxon>
        <taxon>Scombridae</taxon>
        <taxon>Scomber</taxon>
    </lineage>
</organism>
<dbReference type="Gene3D" id="3.80.10.10">
    <property type="entry name" value="Ribonuclease Inhibitor"/>
    <property type="match status" value="2"/>
</dbReference>
<dbReference type="Proteomes" id="UP001314229">
    <property type="component" value="Unassembled WGS sequence"/>
</dbReference>
<feature type="compositionally biased region" description="Basic and acidic residues" evidence="11">
    <location>
        <begin position="314"/>
        <end position="323"/>
    </location>
</feature>
<feature type="compositionally biased region" description="Basic and acidic residues" evidence="11">
    <location>
        <begin position="285"/>
        <end position="301"/>
    </location>
</feature>
<evidence type="ECO:0000256" key="8">
    <source>
        <dbReference type="ARBA" id="ARBA00022737"/>
    </source>
</evidence>
<feature type="domain" description="FIIND" evidence="14">
    <location>
        <begin position="322"/>
        <end position="599"/>
    </location>
</feature>
<dbReference type="EMBL" id="CAWUFR010000931">
    <property type="protein sequence ID" value="CAK6981989.1"/>
    <property type="molecule type" value="Genomic_DNA"/>
</dbReference>
<dbReference type="PROSITE" id="PS51830">
    <property type="entry name" value="FIIND"/>
    <property type="match status" value="1"/>
</dbReference>
<dbReference type="SUPFAM" id="SSF47986">
    <property type="entry name" value="DEATH domain"/>
    <property type="match status" value="2"/>
</dbReference>
<proteinExistence type="inferred from homology"/>
<accession>A0AAV1QEV9</accession>
<evidence type="ECO:0000259" key="13">
    <source>
        <dbReference type="PROSITE" id="PS50824"/>
    </source>
</evidence>